<dbReference type="InterPro" id="IPR005122">
    <property type="entry name" value="Uracil-DNA_glycosylase-like"/>
</dbReference>
<dbReference type="SMART" id="SM00987">
    <property type="entry name" value="UreE_C"/>
    <property type="match status" value="1"/>
</dbReference>
<keyword evidence="3" id="KW-1185">Reference proteome</keyword>
<dbReference type="SUPFAM" id="SSF52141">
    <property type="entry name" value="Uracil-DNA glycosylase-like"/>
    <property type="match status" value="1"/>
</dbReference>
<dbReference type="CDD" id="cd10033">
    <property type="entry name" value="UDG_like"/>
    <property type="match status" value="1"/>
</dbReference>
<sequence>MGGGALHRHARRGAGGADGLGGPLTLDELTAEITACRVCAAHLPAGCRPVVRLGATAPILVIGQAPGTRVHASGTPWNDASGIRLRDWMGVPEAVFYDTTRIAIMPMGFCYPGTGASGDLPPRPECAPLWHERVLALLPARRLTLLVGSYAQKRYLPAARRRSVAEIVREHAAHGPDVFPLPHPSWRSTGWMQRNPWFTAEVLPALKARVAAVLRTG</sequence>
<organism evidence="2 3">
    <name type="scientific">Sediminicoccus rosea</name>
    <dbReference type="NCBI Taxonomy" id="1225128"/>
    <lineage>
        <taxon>Bacteria</taxon>
        <taxon>Pseudomonadati</taxon>
        <taxon>Pseudomonadota</taxon>
        <taxon>Alphaproteobacteria</taxon>
        <taxon>Acetobacterales</taxon>
        <taxon>Roseomonadaceae</taxon>
        <taxon>Sediminicoccus</taxon>
    </lineage>
</organism>
<proteinExistence type="predicted"/>
<dbReference type="RefSeq" id="WP_318647466.1">
    <property type="nucleotide sequence ID" value="NZ_CP137852.1"/>
</dbReference>
<dbReference type="PANTHER" id="PTHR42160:SF1">
    <property type="entry name" value="URACIL-DNA GLYCOSYLASE SUPERFAMILY PROTEIN"/>
    <property type="match status" value="1"/>
</dbReference>
<dbReference type="EMBL" id="CP137852">
    <property type="protein sequence ID" value="WPB83491.1"/>
    <property type="molecule type" value="Genomic_DNA"/>
</dbReference>
<evidence type="ECO:0000313" key="2">
    <source>
        <dbReference type="EMBL" id="WPB83491.1"/>
    </source>
</evidence>
<dbReference type="SMART" id="SM00986">
    <property type="entry name" value="UDG"/>
    <property type="match status" value="1"/>
</dbReference>
<evidence type="ECO:0000259" key="1">
    <source>
        <dbReference type="SMART" id="SM00986"/>
    </source>
</evidence>
<feature type="domain" description="Uracil-DNA glycosylase-like" evidence="1">
    <location>
        <begin position="50"/>
        <end position="207"/>
    </location>
</feature>
<reference evidence="2 3" key="1">
    <citation type="submission" date="2023-11" db="EMBL/GenBank/DDBJ databases">
        <title>Arctic aerobic anoxygenic photoheterotroph Sediminicoccus rosea KRV36 adapts its photosynthesis to long days of polar summer.</title>
        <authorList>
            <person name="Tomasch J."/>
            <person name="Kopejtka K."/>
            <person name="Bily T."/>
            <person name="Gardiner A.T."/>
            <person name="Gardian Z."/>
            <person name="Shivaramu S."/>
            <person name="Koblizek M."/>
            <person name="Engelhardt F."/>
            <person name="Kaftan D."/>
        </authorList>
    </citation>
    <scope>NUCLEOTIDE SEQUENCE [LARGE SCALE GENOMIC DNA]</scope>
    <source>
        <strain evidence="2 3">R-30</strain>
    </source>
</reference>
<dbReference type="InterPro" id="IPR036895">
    <property type="entry name" value="Uracil-DNA_glycosylase-like_sf"/>
</dbReference>
<dbReference type="Gene3D" id="3.40.470.10">
    <property type="entry name" value="Uracil-DNA glycosylase-like domain"/>
    <property type="match status" value="1"/>
</dbReference>
<protein>
    <submittedName>
        <fullName evidence="2">Uracil-DNA glycosylase family protein</fullName>
    </submittedName>
</protein>
<dbReference type="Pfam" id="PF03167">
    <property type="entry name" value="UDG"/>
    <property type="match status" value="1"/>
</dbReference>
<gene>
    <name evidence="2" type="ORF">R9Z33_15420</name>
</gene>
<evidence type="ECO:0000313" key="3">
    <source>
        <dbReference type="Proteomes" id="UP001305521"/>
    </source>
</evidence>
<name>A0ABZ0PD35_9PROT</name>
<dbReference type="Proteomes" id="UP001305521">
    <property type="component" value="Chromosome"/>
</dbReference>
<dbReference type="PANTHER" id="PTHR42160">
    <property type="entry name" value="URACIL-DNA GLYCOSYLASE SUPERFAMILY PROTEIN"/>
    <property type="match status" value="1"/>
</dbReference>
<accession>A0ABZ0PD35</accession>
<dbReference type="InterPro" id="IPR047124">
    <property type="entry name" value="HI_0220.2"/>
</dbReference>